<sequence length="84" mass="9090">MSCGSVSIDVQTGVSIDVGLKISVDEKMSSVDGGERVSVDETGVWVDSGWQKSSDELVLLSIDEERISLWIERSKLAGSDENRS</sequence>
<comment type="caution">
    <text evidence="1">The sequence shown here is derived from an EMBL/GenBank/DDBJ whole genome shotgun (WGS) entry which is preliminary data.</text>
</comment>
<name>A0A8S9IT10_BRACR</name>
<proteinExistence type="predicted"/>
<dbReference type="AlphaFoldDB" id="A0A8S9IT10"/>
<dbReference type="EMBL" id="QGKY02001015">
    <property type="protein sequence ID" value="KAF2572552.1"/>
    <property type="molecule type" value="Genomic_DNA"/>
</dbReference>
<gene>
    <name evidence="1" type="ORF">F2Q70_00002964</name>
</gene>
<reference evidence="1" key="1">
    <citation type="submission" date="2019-12" db="EMBL/GenBank/DDBJ databases">
        <title>Genome sequencing and annotation of Brassica cretica.</title>
        <authorList>
            <person name="Studholme D.J."/>
            <person name="Sarris P.F."/>
        </authorList>
    </citation>
    <scope>NUCLEOTIDE SEQUENCE</scope>
    <source>
        <strain evidence="1">PFS-102/07</strain>
        <tissue evidence="1">Leaf</tissue>
    </source>
</reference>
<protein>
    <submittedName>
        <fullName evidence="1">Uncharacterized protein</fullName>
    </submittedName>
</protein>
<evidence type="ECO:0000313" key="1">
    <source>
        <dbReference type="EMBL" id="KAF2572552.1"/>
    </source>
</evidence>
<organism evidence="1">
    <name type="scientific">Brassica cretica</name>
    <name type="common">Mustard</name>
    <dbReference type="NCBI Taxonomy" id="69181"/>
    <lineage>
        <taxon>Eukaryota</taxon>
        <taxon>Viridiplantae</taxon>
        <taxon>Streptophyta</taxon>
        <taxon>Embryophyta</taxon>
        <taxon>Tracheophyta</taxon>
        <taxon>Spermatophyta</taxon>
        <taxon>Magnoliopsida</taxon>
        <taxon>eudicotyledons</taxon>
        <taxon>Gunneridae</taxon>
        <taxon>Pentapetalae</taxon>
        <taxon>rosids</taxon>
        <taxon>malvids</taxon>
        <taxon>Brassicales</taxon>
        <taxon>Brassicaceae</taxon>
        <taxon>Brassiceae</taxon>
        <taxon>Brassica</taxon>
    </lineage>
</organism>
<accession>A0A8S9IT10</accession>